<keyword evidence="10" id="KW-1185">Reference proteome</keyword>
<keyword evidence="7 8" id="KW-0472">Membrane</keyword>
<feature type="transmembrane region" description="Helical" evidence="8">
    <location>
        <begin position="127"/>
        <end position="149"/>
    </location>
</feature>
<name>A0AA45C5Y9_9BACT</name>
<evidence type="ECO:0000313" key="9">
    <source>
        <dbReference type="EMBL" id="PWJ90077.1"/>
    </source>
</evidence>
<keyword evidence="3" id="KW-0813">Transport</keyword>
<dbReference type="InterPro" id="IPR006042">
    <property type="entry name" value="Xan_ur_permease"/>
</dbReference>
<dbReference type="Pfam" id="PF00860">
    <property type="entry name" value="Xan_ur_permease"/>
    <property type="match status" value="1"/>
</dbReference>
<feature type="transmembrane region" description="Helical" evidence="8">
    <location>
        <begin position="95"/>
        <end position="115"/>
    </location>
</feature>
<accession>A0AA45C5Y9</accession>
<feature type="transmembrane region" description="Helical" evidence="8">
    <location>
        <begin position="155"/>
        <end position="173"/>
    </location>
</feature>
<comment type="subcellular location">
    <subcellularLocation>
        <location evidence="1">Cell membrane</location>
        <topology evidence="1">Multi-pass membrane protein</topology>
    </subcellularLocation>
</comment>
<evidence type="ECO:0000256" key="3">
    <source>
        <dbReference type="ARBA" id="ARBA00022448"/>
    </source>
</evidence>
<evidence type="ECO:0000256" key="2">
    <source>
        <dbReference type="ARBA" id="ARBA00008821"/>
    </source>
</evidence>
<sequence>MAEFTKILRGNEKDLTKRTILKRCILSLQHFVAMFGATILVPLLTGFDPLVTLFAAGCGTLIFHFVTGLKVPVFLGSSFAFIAPIMAVKEQYGDLSYASGAIMIAGLVYLLFSLIVKLMGYDILKKLFPTTVTGTMIIIIGLSLAPTAMNMSSSNWVISISTLITVVIFSTFFKGFLSMIPVLMGVLIGYLISVITGNVDFTAVTTSSWVSIPSFSLPKFSLDAISVTVPLVLATFMEHIGDITTNGAVVGKNFFKDPGLHKTLLGDGIATAFAGFVGAPANTTYSENTGVLAITKNYDPSIIRGAAFLAIIFSFLSKFGAILSTIPEAVIGGIGLMLFGMISSTGIRTIVNDNVDFSNSKNICIVSIMLTTGLSGIAIKLGNVEFKGVALAAIVGIILNLIIPDLNKKAKKDKI</sequence>
<feature type="transmembrane region" description="Helical" evidence="8">
    <location>
        <begin position="363"/>
        <end position="382"/>
    </location>
</feature>
<organism evidence="9 10">
    <name type="scientific">Oceanotoga teriensis</name>
    <dbReference type="NCBI Taxonomy" id="515440"/>
    <lineage>
        <taxon>Bacteria</taxon>
        <taxon>Thermotogati</taxon>
        <taxon>Thermotogota</taxon>
        <taxon>Thermotogae</taxon>
        <taxon>Petrotogales</taxon>
        <taxon>Petrotogaceae</taxon>
        <taxon>Oceanotoga</taxon>
    </lineage>
</organism>
<evidence type="ECO:0000256" key="5">
    <source>
        <dbReference type="ARBA" id="ARBA00022692"/>
    </source>
</evidence>
<dbReference type="EMBL" id="QGGI01000013">
    <property type="protein sequence ID" value="PWJ90077.1"/>
    <property type="molecule type" value="Genomic_DNA"/>
</dbReference>
<evidence type="ECO:0000256" key="8">
    <source>
        <dbReference type="SAM" id="Phobius"/>
    </source>
</evidence>
<dbReference type="Proteomes" id="UP000245921">
    <property type="component" value="Unassembled WGS sequence"/>
</dbReference>
<dbReference type="AlphaFoldDB" id="A0AA45C5Y9"/>
<evidence type="ECO:0000256" key="4">
    <source>
        <dbReference type="ARBA" id="ARBA00022475"/>
    </source>
</evidence>
<dbReference type="PROSITE" id="PS01116">
    <property type="entry name" value="XANTH_URACIL_PERMASE"/>
    <property type="match status" value="1"/>
</dbReference>
<comment type="similarity">
    <text evidence="2">Belongs to the nucleobase:cation symporter-2 (NCS2) (TC 2.A.40) family.</text>
</comment>
<dbReference type="NCBIfam" id="TIGR00801">
    <property type="entry name" value="ncs2"/>
    <property type="match status" value="1"/>
</dbReference>
<evidence type="ECO:0000256" key="7">
    <source>
        <dbReference type="ARBA" id="ARBA00023136"/>
    </source>
</evidence>
<gene>
    <name evidence="9" type="ORF">C7380_11366</name>
</gene>
<protein>
    <submittedName>
        <fullName evidence="9">Uracil permease</fullName>
    </submittedName>
</protein>
<keyword evidence="6 8" id="KW-1133">Transmembrane helix</keyword>
<dbReference type="GO" id="GO:0042907">
    <property type="term" value="F:xanthine transmembrane transporter activity"/>
    <property type="evidence" value="ECO:0007669"/>
    <property type="project" value="TreeGrafter"/>
</dbReference>
<feature type="transmembrane region" description="Helical" evidence="8">
    <location>
        <begin position="302"/>
        <end position="323"/>
    </location>
</feature>
<dbReference type="PANTHER" id="PTHR42810:SF4">
    <property type="entry name" value="URIC ACID TRANSPORTER UACT"/>
    <property type="match status" value="1"/>
</dbReference>
<dbReference type="InterPro" id="IPR006043">
    <property type="entry name" value="NCS2"/>
</dbReference>
<proteinExistence type="inferred from homology"/>
<keyword evidence="4" id="KW-1003">Cell membrane</keyword>
<dbReference type="PANTHER" id="PTHR42810">
    <property type="entry name" value="PURINE PERMEASE C1399.01C-RELATED"/>
    <property type="match status" value="1"/>
</dbReference>
<dbReference type="RefSeq" id="WP_109605295.1">
    <property type="nucleotide sequence ID" value="NZ_QGGI01000013.1"/>
</dbReference>
<feature type="transmembrane region" description="Helical" evidence="8">
    <location>
        <begin position="329"/>
        <end position="351"/>
    </location>
</feature>
<keyword evidence="5 8" id="KW-0812">Transmembrane</keyword>
<dbReference type="GO" id="GO:0005886">
    <property type="term" value="C:plasma membrane"/>
    <property type="evidence" value="ECO:0007669"/>
    <property type="project" value="UniProtKB-SubCell"/>
</dbReference>
<evidence type="ECO:0000256" key="6">
    <source>
        <dbReference type="ARBA" id="ARBA00022989"/>
    </source>
</evidence>
<feature type="transmembrane region" description="Helical" evidence="8">
    <location>
        <begin position="20"/>
        <end position="44"/>
    </location>
</feature>
<feature type="transmembrane region" description="Helical" evidence="8">
    <location>
        <begin position="180"/>
        <end position="199"/>
    </location>
</feature>
<comment type="caution">
    <text evidence="9">The sequence shown here is derived from an EMBL/GenBank/DDBJ whole genome shotgun (WGS) entry which is preliminary data.</text>
</comment>
<reference evidence="9 10" key="1">
    <citation type="submission" date="2018-05" db="EMBL/GenBank/DDBJ databases">
        <title>Genomic Encyclopedia of Type Strains, Phase IV (KMG-IV): sequencing the most valuable type-strain genomes for metagenomic binning, comparative biology and taxonomic classification.</title>
        <authorList>
            <person name="Goeker M."/>
        </authorList>
    </citation>
    <scope>NUCLEOTIDE SEQUENCE [LARGE SCALE GENOMIC DNA]</scope>
    <source>
        <strain evidence="9 10">DSM 24906</strain>
    </source>
</reference>
<evidence type="ECO:0000256" key="1">
    <source>
        <dbReference type="ARBA" id="ARBA00004651"/>
    </source>
</evidence>
<feature type="transmembrane region" description="Helical" evidence="8">
    <location>
        <begin position="388"/>
        <end position="406"/>
    </location>
</feature>
<evidence type="ECO:0000313" key="10">
    <source>
        <dbReference type="Proteomes" id="UP000245921"/>
    </source>
</evidence>